<reference evidence="2 3" key="1">
    <citation type="submission" date="2024-04" db="EMBL/GenBank/DDBJ databases">
        <authorList>
            <person name="Waldvogel A.-M."/>
            <person name="Schoenle A."/>
        </authorList>
    </citation>
    <scope>NUCLEOTIDE SEQUENCE [LARGE SCALE GENOMIC DNA]</scope>
</reference>
<gene>
    <name evidence="2" type="ORF">KC01_LOCUS15416</name>
</gene>
<dbReference type="EMBL" id="OZ035839">
    <property type="protein sequence ID" value="CAL1585173.1"/>
    <property type="molecule type" value="Genomic_DNA"/>
</dbReference>
<dbReference type="AlphaFoldDB" id="A0AAV2K9L7"/>
<evidence type="ECO:0000313" key="2">
    <source>
        <dbReference type="EMBL" id="CAL1585173.1"/>
    </source>
</evidence>
<feature type="region of interest" description="Disordered" evidence="1">
    <location>
        <begin position="56"/>
        <end position="93"/>
    </location>
</feature>
<proteinExistence type="predicted"/>
<accession>A0AAV2K9L7</accession>
<protein>
    <submittedName>
        <fullName evidence="2">Uncharacterized protein</fullName>
    </submittedName>
</protein>
<keyword evidence="3" id="KW-1185">Reference proteome</keyword>
<sequence>MSLPQLAHRSTSSVVEALCCRSVTTLNGVQQMKNGSTMRKISLRVLNLVTMFEESTVQTGAEGRGRREAAGRRNPAPSELASPSPRPSGSGCAHLRQVKKRLHDHGFDAGQSTDHPHGRTGDQRVGPAPQTRRRDRIDYGQVSIEGHQGQKEHGAEETQEVEAANYLAHGASEGPVLEELVHGHEGDAADEEQRGQDQVQQQQVGHCGQLLEPGPSHSLAGKKASILHTQIFYKQILSKHF</sequence>
<feature type="region of interest" description="Disordered" evidence="1">
    <location>
        <begin position="106"/>
        <end position="141"/>
    </location>
</feature>
<evidence type="ECO:0000256" key="1">
    <source>
        <dbReference type="SAM" id="MobiDB-lite"/>
    </source>
</evidence>
<dbReference type="Proteomes" id="UP001497482">
    <property type="component" value="Chromosome 17"/>
</dbReference>
<name>A0AAV2K9L7_KNICA</name>
<evidence type="ECO:0000313" key="3">
    <source>
        <dbReference type="Proteomes" id="UP001497482"/>
    </source>
</evidence>
<organism evidence="2 3">
    <name type="scientific">Knipowitschia caucasica</name>
    <name type="common">Caucasian dwarf goby</name>
    <name type="synonym">Pomatoschistus caucasicus</name>
    <dbReference type="NCBI Taxonomy" id="637954"/>
    <lineage>
        <taxon>Eukaryota</taxon>
        <taxon>Metazoa</taxon>
        <taxon>Chordata</taxon>
        <taxon>Craniata</taxon>
        <taxon>Vertebrata</taxon>
        <taxon>Euteleostomi</taxon>
        <taxon>Actinopterygii</taxon>
        <taxon>Neopterygii</taxon>
        <taxon>Teleostei</taxon>
        <taxon>Neoteleostei</taxon>
        <taxon>Acanthomorphata</taxon>
        <taxon>Gobiaria</taxon>
        <taxon>Gobiiformes</taxon>
        <taxon>Gobioidei</taxon>
        <taxon>Gobiidae</taxon>
        <taxon>Gobiinae</taxon>
        <taxon>Knipowitschia</taxon>
    </lineage>
</organism>